<dbReference type="Proteomes" id="UP000246678">
    <property type="component" value="Segment"/>
</dbReference>
<keyword evidence="3" id="KW-1185">Reference proteome</keyword>
<name>A0A2S1GMW0_9CAUD</name>
<reference evidence="3" key="1">
    <citation type="submission" date="2018-03" db="EMBL/GenBank/DDBJ databases">
        <title>Phage therapy in agriculture - a green tech approach to combat plant pathogenic bacteria.</title>
        <authorList>
            <person name="Djurhuus A.M."/>
            <person name="Carstens A.B."/>
            <person name="Hansen L.H."/>
        </authorList>
    </citation>
    <scope>NUCLEOTIDE SEQUENCE [LARGE SCALE GENOMIC DNA]</scope>
</reference>
<protein>
    <submittedName>
        <fullName evidence="2">Uncharacterized protein</fullName>
    </submittedName>
</protein>
<accession>A0A2S1GMW0</accession>
<evidence type="ECO:0000313" key="3">
    <source>
        <dbReference type="Proteomes" id="UP000246678"/>
    </source>
</evidence>
<feature type="region of interest" description="Disordered" evidence="1">
    <location>
        <begin position="1"/>
        <end position="44"/>
    </location>
</feature>
<evidence type="ECO:0000256" key="1">
    <source>
        <dbReference type="SAM" id="MobiDB-lite"/>
    </source>
</evidence>
<dbReference type="RefSeq" id="YP_009800650.1">
    <property type="nucleotide sequence ID" value="NC_047957.1"/>
</dbReference>
<proteinExistence type="predicted"/>
<feature type="compositionally biased region" description="Basic and acidic residues" evidence="1">
    <location>
        <begin position="15"/>
        <end position="27"/>
    </location>
</feature>
<dbReference type="KEGG" id="vg:54991152"/>
<organism evidence="2 3">
    <name type="scientific">Pseudomonas phage Alpheus</name>
    <dbReference type="NCBI Taxonomy" id="2163983"/>
    <lineage>
        <taxon>Viruses</taxon>
        <taxon>Duplodnaviria</taxon>
        <taxon>Heunggongvirae</taxon>
        <taxon>Uroviricota</taxon>
        <taxon>Caudoviricetes</taxon>
        <taxon>Autographivirales</taxon>
        <taxon>Autosignataviridae</taxon>
        <taxon>Colwellvirinae</taxon>
        <taxon>Nerthusvirus</taxon>
        <taxon>Nerthusvirus alpheus</taxon>
        <taxon>Uliginvirus alpheus</taxon>
    </lineage>
</organism>
<dbReference type="EMBL" id="MH113815">
    <property type="protein sequence ID" value="AWD90732.1"/>
    <property type="molecule type" value="Genomic_DNA"/>
</dbReference>
<evidence type="ECO:0000313" key="2">
    <source>
        <dbReference type="EMBL" id="AWD90732.1"/>
    </source>
</evidence>
<dbReference type="GeneID" id="54991152"/>
<sequence>MSRVDEKISRKKDRRNQEPDARKERYAAQRKMKRVGWLSVEKHA</sequence>